<comment type="caution">
    <text evidence="1">The sequence shown here is derived from an EMBL/GenBank/DDBJ whole genome shotgun (WGS) entry which is preliminary data.</text>
</comment>
<dbReference type="VEuPathDB" id="AmoebaDB:EHI_128120"/>
<evidence type="ECO:0000313" key="2">
    <source>
        <dbReference type="Proteomes" id="UP000078387"/>
    </source>
</evidence>
<reference evidence="1 2" key="1">
    <citation type="submission" date="2016-05" db="EMBL/GenBank/DDBJ databases">
        <title>First whole genome sequencing of Entamoeba histolytica HM1:IMSS-clone-6.</title>
        <authorList>
            <person name="Mukherjee Avik.K."/>
            <person name="Izumyama S."/>
            <person name="Nakada-Tsukui K."/>
            <person name="Nozaki T."/>
        </authorList>
    </citation>
    <scope>NUCLEOTIDE SEQUENCE [LARGE SCALE GENOMIC DNA]</scope>
    <source>
        <strain evidence="1 2">HM1:IMSS clone 6</strain>
    </source>
</reference>
<dbReference type="Proteomes" id="UP000078387">
    <property type="component" value="Unassembled WGS sequence"/>
</dbReference>
<accession>A0A175JT16</accession>
<evidence type="ECO:0000313" key="1">
    <source>
        <dbReference type="EMBL" id="GAT96503.1"/>
    </source>
</evidence>
<dbReference type="AlphaFoldDB" id="A0A175JT16"/>
<gene>
    <name evidence="1" type="ORF">CL6EHI_128120</name>
</gene>
<protein>
    <submittedName>
        <fullName evidence="1">Uncharacterized protein</fullName>
    </submittedName>
</protein>
<proteinExistence type="predicted"/>
<organism evidence="1 2">
    <name type="scientific">Entamoeba histolytica</name>
    <dbReference type="NCBI Taxonomy" id="5759"/>
    <lineage>
        <taxon>Eukaryota</taxon>
        <taxon>Amoebozoa</taxon>
        <taxon>Evosea</taxon>
        <taxon>Archamoebae</taxon>
        <taxon>Mastigamoebida</taxon>
        <taxon>Entamoebidae</taxon>
        <taxon>Entamoeba</taxon>
    </lineage>
</organism>
<dbReference type="VEuPathDB" id="AmoebaDB:KM1_290070"/>
<dbReference type="eggNOG" id="ENOG502RFV7">
    <property type="taxonomic scope" value="Eukaryota"/>
</dbReference>
<dbReference type="VEuPathDB" id="AmoebaDB:EHI7A_195050"/>
<dbReference type="EMBL" id="BDEQ01000001">
    <property type="protein sequence ID" value="GAT96503.1"/>
    <property type="molecule type" value="Genomic_DNA"/>
</dbReference>
<sequence>MSVRNTNNIRQSAHFTHSIDQNYKTINISFIQRINQIKVDIQKYELYQLNNKFVILRTNTINNELYIDVDVNPELIPYIPTLTKFLSYQKCNEHSVFQLPSIITHLSYFRIPLPDILHWINIDISSQSGKTKFTQILLNSEPKELEIILRGKLISKRFPQIKVDDFLREIKQQIKMNDNFNMILNEHLSVSHESIIDNFINNTRINLDELIENTEFSEKRDEIIFAMIENVVNKNGKISPEQYEVIKVTSLREYSFDEEFIIDIICVIERDINGQFITIDRKKKAFNIIDTNNEIIIQKSINDGVLDHRVFDYNNFNEFELNELVKNLIEKNIDDFEFIFRNIGENSLLTTKECGMACFRINGKEYVIVKNIDYIILFDEQGNRNEIEGEFSLFGGEHDALFIEQRKLIFCDEIANVINKKQEINGKVSVFYGEEL</sequence>
<dbReference type="VEuPathDB" id="AmoebaDB:EHI8A_225830"/>
<name>A0A175JT16_ENTHI</name>
<dbReference type="VEuPathDB" id="AmoebaDB:EHI5A_165330"/>